<dbReference type="RefSeq" id="XP_025431360.1">
    <property type="nucleotide sequence ID" value="XM_025575062.1"/>
</dbReference>
<name>A0A318ZZ60_9EURO</name>
<dbReference type="Pfam" id="PF08386">
    <property type="entry name" value="Abhydrolase_4"/>
    <property type="match status" value="1"/>
</dbReference>
<dbReference type="Gene3D" id="3.40.50.1820">
    <property type="entry name" value="alpha/beta hydrolase"/>
    <property type="match status" value="1"/>
</dbReference>
<evidence type="ECO:0000256" key="3">
    <source>
        <dbReference type="SAM" id="Phobius"/>
    </source>
</evidence>
<feature type="domain" description="AB hydrolase-1" evidence="4">
    <location>
        <begin position="136"/>
        <end position="362"/>
    </location>
</feature>
<dbReference type="InterPro" id="IPR051601">
    <property type="entry name" value="Serine_prot/Carboxylest_S33"/>
</dbReference>
<proteinExistence type="inferred from homology"/>
<feature type="transmembrane region" description="Helical" evidence="3">
    <location>
        <begin position="34"/>
        <end position="52"/>
    </location>
</feature>
<gene>
    <name evidence="6" type="ORF">BP01DRAFT_356883</name>
</gene>
<dbReference type="SUPFAM" id="SSF53474">
    <property type="entry name" value="alpha/beta-Hydrolases"/>
    <property type="match status" value="1"/>
</dbReference>
<evidence type="ECO:0000256" key="2">
    <source>
        <dbReference type="ARBA" id="ARBA00022801"/>
    </source>
</evidence>
<evidence type="ECO:0008006" key="8">
    <source>
        <dbReference type="Google" id="ProtNLM"/>
    </source>
</evidence>
<evidence type="ECO:0000256" key="1">
    <source>
        <dbReference type="ARBA" id="ARBA00010088"/>
    </source>
</evidence>
<reference evidence="6 7" key="1">
    <citation type="submission" date="2016-12" db="EMBL/GenBank/DDBJ databases">
        <title>The genomes of Aspergillus section Nigri reveals drivers in fungal speciation.</title>
        <authorList>
            <consortium name="DOE Joint Genome Institute"/>
            <person name="Vesth T.C."/>
            <person name="Nybo J."/>
            <person name="Theobald S."/>
            <person name="Brandl J."/>
            <person name="Frisvad J.C."/>
            <person name="Nielsen K.F."/>
            <person name="Lyhne E.K."/>
            <person name="Kogle M.E."/>
            <person name="Kuo A."/>
            <person name="Riley R."/>
            <person name="Clum A."/>
            <person name="Nolan M."/>
            <person name="Lipzen A."/>
            <person name="Salamov A."/>
            <person name="Henrissat B."/>
            <person name="Wiebenga A."/>
            <person name="De Vries R.P."/>
            <person name="Grigoriev I.V."/>
            <person name="Mortensen U.H."/>
            <person name="Andersen M.R."/>
            <person name="Baker S.E."/>
        </authorList>
    </citation>
    <scope>NUCLEOTIDE SEQUENCE [LARGE SCALE GENOMIC DNA]</scope>
    <source>
        <strain evidence="6 7">JOP 1030-1</strain>
    </source>
</reference>
<dbReference type="EMBL" id="KZ821232">
    <property type="protein sequence ID" value="PYH45378.1"/>
    <property type="molecule type" value="Genomic_DNA"/>
</dbReference>
<dbReference type="OrthoDB" id="425534at2759"/>
<evidence type="ECO:0000313" key="7">
    <source>
        <dbReference type="Proteomes" id="UP000248349"/>
    </source>
</evidence>
<dbReference type="InterPro" id="IPR013595">
    <property type="entry name" value="Pept_S33_TAP-like_C"/>
</dbReference>
<dbReference type="Proteomes" id="UP000248349">
    <property type="component" value="Unassembled WGS sequence"/>
</dbReference>
<keyword evidence="3" id="KW-0472">Membrane</keyword>
<dbReference type="PANTHER" id="PTHR43248">
    <property type="entry name" value="2-SUCCINYL-6-HYDROXY-2,4-CYCLOHEXADIENE-1-CARBOXYLATE SYNTHASE"/>
    <property type="match status" value="1"/>
</dbReference>
<keyword evidence="3" id="KW-1133">Transmembrane helix</keyword>
<dbReference type="GeneID" id="37076290"/>
<sequence length="677" mass="75198">MAAPPWKLPVDYLDPKSASAPSPSRSRRLAKQTIHVVILLLVGTVVLSQFHLDILRFRFAGSREPPRFDKSATFTWDQITPTEQLVYHPCFDGYECSRLHLPMDWNRTDGQGAKVALAVIKVPAKVPVTDSRYAGPILLNPGGPGGSGVSLVLRMGRNIQTVVDSADAPDEPHPLEGGKYYDIVSFDPRGVNNTSPAFSCFLDSAARQAWKLQVASEGILGSSDGVFDSRWARHESLGLTCAAQEDGEEGEWIGRFMNTPTVVADMVELIERHGEWREQETARILRSGCRGSLNEIDTAEAIRLRNRWVPGQEKLQYWGFSYGTVLGSTFAAMQPHRIHRAVIDGVCDASDYYAGGWLTNLQDADAAWLSFFELCASVGQGVCPFAAGEGLQATVDRYENLLTTLKSNPVAVPASGKRGPDIITYTDVKMLVAQAVYTPMKSFERVARLLTDLDHRNGSAFADYKDQERLDWRRAPPCNPSGSKPCMIPGENYEAMMSILCSDGEDIGEIAKEKFESYWHTLQDQSETFGDFWTEIRFSCIRWKTRPAWRFESLIAGNTSYPLLFVGNTYDPVTPLRNAFKMSRQFPGSVVLQQDSVGHCTLSGPSLCTAKAIREYFQKGELPNHGKICEVEEKPFHVPGIQPNRVLSAADMKLMFALRSLAHDEDPITRIPGLHLL</sequence>
<keyword evidence="3" id="KW-0812">Transmembrane</keyword>
<dbReference type="GO" id="GO:0016787">
    <property type="term" value="F:hydrolase activity"/>
    <property type="evidence" value="ECO:0007669"/>
    <property type="project" value="UniProtKB-KW"/>
</dbReference>
<protein>
    <recommendedName>
        <fullName evidence="8">Proteinase</fullName>
    </recommendedName>
</protein>
<accession>A0A318ZZ60</accession>
<dbReference type="AlphaFoldDB" id="A0A318ZZ60"/>
<evidence type="ECO:0000259" key="4">
    <source>
        <dbReference type="Pfam" id="PF00561"/>
    </source>
</evidence>
<dbReference type="PANTHER" id="PTHR43248:SF25">
    <property type="entry name" value="AB HYDROLASE-1 DOMAIN-CONTAINING PROTEIN-RELATED"/>
    <property type="match status" value="1"/>
</dbReference>
<dbReference type="Pfam" id="PF00561">
    <property type="entry name" value="Abhydrolase_1"/>
    <property type="match status" value="1"/>
</dbReference>
<dbReference type="STRING" id="1450539.A0A318ZZ60"/>
<evidence type="ECO:0000313" key="6">
    <source>
        <dbReference type="EMBL" id="PYH45378.1"/>
    </source>
</evidence>
<organism evidence="6 7">
    <name type="scientific">Aspergillus saccharolyticus JOP 1030-1</name>
    <dbReference type="NCBI Taxonomy" id="1450539"/>
    <lineage>
        <taxon>Eukaryota</taxon>
        <taxon>Fungi</taxon>
        <taxon>Dikarya</taxon>
        <taxon>Ascomycota</taxon>
        <taxon>Pezizomycotina</taxon>
        <taxon>Eurotiomycetes</taxon>
        <taxon>Eurotiomycetidae</taxon>
        <taxon>Eurotiales</taxon>
        <taxon>Aspergillaceae</taxon>
        <taxon>Aspergillus</taxon>
        <taxon>Aspergillus subgen. Circumdati</taxon>
    </lineage>
</organism>
<keyword evidence="7" id="KW-1185">Reference proteome</keyword>
<comment type="similarity">
    <text evidence="1">Belongs to the peptidase S33 family.</text>
</comment>
<dbReference type="InterPro" id="IPR000073">
    <property type="entry name" value="AB_hydrolase_1"/>
</dbReference>
<evidence type="ECO:0000259" key="5">
    <source>
        <dbReference type="Pfam" id="PF08386"/>
    </source>
</evidence>
<dbReference type="InterPro" id="IPR029058">
    <property type="entry name" value="AB_hydrolase_fold"/>
</dbReference>
<feature type="domain" description="Peptidase S33 tripeptidyl aminopeptidase-like C-terminal" evidence="5">
    <location>
        <begin position="527"/>
        <end position="629"/>
    </location>
</feature>
<keyword evidence="2" id="KW-0378">Hydrolase</keyword>